<keyword evidence="10" id="KW-1185">Reference proteome</keyword>
<reference evidence="8" key="1">
    <citation type="journal article" date="2014" name="Int. J. Syst. Evol. Microbiol.">
        <title>Complete genome sequence of Corynebacterium casei LMG S-19264T (=DSM 44701T), isolated from a smear-ripened cheese.</title>
        <authorList>
            <consortium name="US DOE Joint Genome Institute (JGI-PGF)"/>
            <person name="Walter F."/>
            <person name="Albersmeier A."/>
            <person name="Kalinowski J."/>
            <person name="Ruckert C."/>
        </authorList>
    </citation>
    <scope>NUCLEOTIDE SEQUENCE</scope>
    <source>
        <strain evidence="8">CGMCC 1.10859</strain>
    </source>
</reference>
<dbReference type="AlphaFoldDB" id="A0AAN4ZZ60"/>
<evidence type="ECO:0000256" key="1">
    <source>
        <dbReference type="ARBA" id="ARBA00022516"/>
    </source>
</evidence>
<evidence type="ECO:0000256" key="3">
    <source>
        <dbReference type="ARBA" id="ARBA00023002"/>
    </source>
</evidence>
<dbReference type="PANTHER" id="PTHR42685">
    <property type="entry name" value="GERANYLGERANYL DIPHOSPHATE REDUCTASE"/>
    <property type="match status" value="1"/>
</dbReference>
<dbReference type="Proteomes" id="UP000634647">
    <property type="component" value="Unassembled WGS sequence"/>
</dbReference>
<dbReference type="InterPro" id="IPR054715">
    <property type="entry name" value="GGR_cat"/>
</dbReference>
<feature type="domain" description="Digeranylgeranylglycerophospholipid reductase catalytic" evidence="7">
    <location>
        <begin position="173"/>
        <end position="226"/>
    </location>
</feature>
<evidence type="ECO:0000256" key="4">
    <source>
        <dbReference type="ARBA" id="ARBA00023098"/>
    </source>
</evidence>
<dbReference type="Pfam" id="PF22578">
    <property type="entry name" value="GGR_cat"/>
    <property type="match status" value="1"/>
</dbReference>
<keyword evidence="1" id="KW-0444">Lipid biosynthesis</keyword>
<keyword evidence="2" id="KW-0285">Flavoprotein</keyword>
<comment type="caution">
    <text evidence="8">The sequence shown here is derived from an EMBL/GenBank/DDBJ whole genome shotgun (WGS) entry which is preliminary data.</text>
</comment>
<accession>A0AAN4ZZ60</accession>
<protein>
    <submittedName>
        <fullName evidence="8 9">Geranylgeranyl reductase</fullName>
    </submittedName>
</protein>
<name>A0AAN4ZZ60_9RHOB</name>
<dbReference type="Gene3D" id="3.50.50.60">
    <property type="entry name" value="FAD/NAD(P)-binding domain"/>
    <property type="match status" value="1"/>
</dbReference>
<dbReference type="InterPro" id="IPR050407">
    <property type="entry name" value="Geranylgeranyl_reductase"/>
</dbReference>
<dbReference type="GO" id="GO:0008654">
    <property type="term" value="P:phospholipid biosynthetic process"/>
    <property type="evidence" value="ECO:0007669"/>
    <property type="project" value="UniProtKB-KW"/>
</dbReference>
<dbReference type="SUPFAM" id="SSF51905">
    <property type="entry name" value="FAD/NAD(P)-binding domain"/>
    <property type="match status" value="1"/>
</dbReference>
<evidence type="ECO:0000313" key="9">
    <source>
        <dbReference type="EMBL" id="SDW24049.1"/>
    </source>
</evidence>
<evidence type="ECO:0000313" key="10">
    <source>
        <dbReference type="Proteomes" id="UP000199541"/>
    </source>
</evidence>
<organism evidence="8 11">
    <name type="scientific">Allgaiera indica</name>
    <dbReference type="NCBI Taxonomy" id="765699"/>
    <lineage>
        <taxon>Bacteria</taxon>
        <taxon>Pseudomonadati</taxon>
        <taxon>Pseudomonadota</taxon>
        <taxon>Alphaproteobacteria</taxon>
        <taxon>Rhodobacterales</taxon>
        <taxon>Paracoccaceae</taxon>
        <taxon>Allgaiera</taxon>
    </lineage>
</organism>
<evidence type="ECO:0000256" key="5">
    <source>
        <dbReference type="ARBA" id="ARBA00023209"/>
    </source>
</evidence>
<dbReference type="Pfam" id="PF12831">
    <property type="entry name" value="FAD_oxidored"/>
    <property type="match status" value="1"/>
</dbReference>
<evidence type="ECO:0000313" key="8">
    <source>
        <dbReference type="EMBL" id="GHD99515.1"/>
    </source>
</evidence>
<sequence>MSARVDILVCGLGPAGAAAAEAAARAGHRVLAVERNATPGLPVQCAEFVPQMIGADVPDVRASRVQDIAEMETYVGADPADLTPDFRGYMIDRAAFDQALIAKAQAAGADCRFGAPVQEITRDGVVTAGGQEIRATLIIGADGPRSPVGRAAGRPNVELVETRQITVDLLQPHAATDIFLRPEIVGGYAWLFPKGRVANLGLGVVPERKADLKSLLVALHAQLVTEGRLGREVHHTTGGLIPVGGIVGLATRIGPVPVLLAGDAAGLTNPITGAGINAAVISGRLAGEAAAALLAGDAGALEDYAEEVSDTFGPSVALAVRRRRALIENYRGMAMPAPDALRDSWIAYPQYWTRDRTGATAHKETRKAEETA</sequence>
<dbReference type="RefSeq" id="WP_081824996.1">
    <property type="nucleotide sequence ID" value="NZ_BNAB01000002.1"/>
</dbReference>
<keyword evidence="5" id="KW-0594">Phospholipid biosynthesis</keyword>
<evidence type="ECO:0000256" key="2">
    <source>
        <dbReference type="ARBA" id="ARBA00022630"/>
    </source>
</evidence>
<keyword evidence="3" id="KW-0560">Oxidoreductase</keyword>
<dbReference type="NCBIfam" id="TIGR02032">
    <property type="entry name" value="GG-red-SF"/>
    <property type="match status" value="1"/>
</dbReference>
<keyword evidence="6" id="KW-1208">Phospholipid metabolism</keyword>
<proteinExistence type="predicted"/>
<dbReference type="PANTHER" id="PTHR42685:SF18">
    <property type="entry name" value="DIGERANYLGERANYLGLYCEROPHOSPHOLIPID REDUCTASE"/>
    <property type="match status" value="1"/>
</dbReference>
<dbReference type="Proteomes" id="UP000199541">
    <property type="component" value="Unassembled WGS sequence"/>
</dbReference>
<dbReference type="GO" id="GO:0016628">
    <property type="term" value="F:oxidoreductase activity, acting on the CH-CH group of donors, NAD or NADP as acceptor"/>
    <property type="evidence" value="ECO:0007669"/>
    <property type="project" value="InterPro"/>
</dbReference>
<dbReference type="InterPro" id="IPR036188">
    <property type="entry name" value="FAD/NAD-bd_sf"/>
</dbReference>
<dbReference type="EMBL" id="FNOB01000002">
    <property type="protein sequence ID" value="SDW24049.1"/>
    <property type="molecule type" value="Genomic_DNA"/>
</dbReference>
<keyword evidence="4" id="KW-0443">Lipid metabolism</keyword>
<evidence type="ECO:0000259" key="7">
    <source>
        <dbReference type="Pfam" id="PF22578"/>
    </source>
</evidence>
<dbReference type="PRINTS" id="PR00420">
    <property type="entry name" value="RNGMNOXGNASE"/>
</dbReference>
<evidence type="ECO:0000256" key="6">
    <source>
        <dbReference type="ARBA" id="ARBA00023264"/>
    </source>
</evidence>
<reference evidence="9 10" key="2">
    <citation type="submission" date="2016-10" db="EMBL/GenBank/DDBJ databases">
        <authorList>
            <person name="Varghese N."/>
            <person name="Submissions S."/>
        </authorList>
    </citation>
    <scope>NUCLEOTIDE SEQUENCE [LARGE SCALE GENOMIC DNA]</scope>
    <source>
        <strain evidence="9 10">DSM 24802</strain>
    </source>
</reference>
<dbReference type="InterPro" id="IPR011777">
    <property type="entry name" value="Geranylgeranyl_Rdtase_fam"/>
</dbReference>
<reference evidence="8" key="3">
    <citation type="submission" date="2023-06" db="EMBL/GenBank/DDBJ databases">
        <authorList>
            <person name="Sun Q."/>
            <person name="Zhou Y."/>
        </authorList>
    </citation>
    <scope>NUCLEOTIDE SEQUENCE</scope>
    <source>
        <strain evidence="8">CGMCC 1.10859</strain>
    </source>
</reference>
<evidence type="ECO:0000313" key="11">
    <source>
        <dbReference type="Proteomes" id="UP000634647"/>
    </source>
</evidence>
<gene>
    <name evidence="8" type="ORF">GCM10008024_07200</name>
    <name evidence="9" type="ORF">SAMN05444006_102156</name>
</gene>
<dbReference type="EMBL" id="BNAB01000002">
    <property type="protein sequence ID" value="GHD99515.1"/>
    <property type="molecule type" value="Genomic_DNA"/>
</dbReference>